<comment type="subcellular location">
    <subcellularLocation>
        <location evidence="6">Cytoplasm</location>
    </subcellularLocation>
</comment>
<reference evidence="7 8" key="1">
    <citation type="submission" date="2019-06" db="EMBL/GenBank/DDBJ databases">
        <title>Genome sequence of Ureibacillus terrenus.</title>
        <authorList>
            <person name="Maclea K.S."/>
            <person name="Simoes M."/>
        </authorList>
    </citation>
    <scope>NUCLEOTIDE SEQUENCE [LARGE SCALE GENOMIC DNA]</scope>
    <source>
        <strain evidence="7 8">ATCC BAA-384</strain>
    </source>
</reference>
<evidence type="ECO:0000256" key="5">
    <source>
        <dbReference type="ARBA" id="ARBA00023277"/>
    </source>
</evidence>
<dbReference type="Proteomes" id="UP000315753">
    <property type="component" value="Unassembled WGS sequence"/>
</dbReference>
<dbReference type="Gene3D" id="3.40.1650.10">
    <property type="entry name" value="RbsD-like domain"/>
    <property type="match status" value="1"/>
</dbReference>
<comment type="similarity">
    <text evidence="6">Belongs to the RbsD / FucU family. RbsD subfamily.</text>
</comment>
<dbReference type="AlphaFoldDB" id="A0A540V841"/>
<comment type="pathway">
    <text evidence="6">Carbohydrate metabolism; D-ribose degradation; D-ribose 5-phosphate from beta-D-ribopyranose: step 1/2.</text>
</comment>
<dbReference type="PANTHER" id="PTHR37831:SF1">
    <property type="entry name" value="D-RIBOSE PYRANASE"/>
    <property type="match status" value="1"/>
</dbReference>
<evidence type="ECO:0000256" key="6">
    <source>
        <dbReference type="HAMAP-Rule" id="MF_01661"/>
    </source>
</evidence>
<feature type="binding site" evidence="6">
    <location>
        <position position="28"/>
    </location>
    <ligand>
        <name>substrate</name>
    </ligand>
</feature>
<accession>A0A540V841</accession>
<feature type="binding site" evidence="6">
    <location>
        <position position="96"/>
    </location>
    <ligand>
        <name>substrate</name>
    </ligand>
</feature>
<evidence type="ECO:0000256" key="3">
    <source>
        <dbReference type="ARBA" id="ARBA00022490"/>
    </source>
</evidence>
<keyword evidence="3 6" id="KW-0963">Cytoplasm</keyword>
<dbReference type="EMBL" id="VIGD01000001">
    <property type="protein sequence ID" value="TQE92313.1"/>
    <property type="molecule type" value="Genomic_DNA"/>
</dbReference>
<dbReference type="UniPathway" id="UPA00916">
    <property type="reaction ID" value="UER00888"/>
</dbReference>
<evidence type="ECO:0000256" key="2">
    <source>
        <dbReference type="ARBA" id="ARBA00012862"/>
    </source>
</evidence>
<evidence type="ECO:0000313" key="7">
    <source>
        <dbReference type="EMBL" id="TQE92313.1"/>
    </source>
</evidence>
<dbReference type="Pfam" id="PF05025">
    <property type="entry name" value="RbsD_FucU"/>
    <property type="match status" value="1"/>
</dbReference>
<feature type="active site" description="Proton donor" evidence="6">
    <location>
        <position position="20"/>
    </location>
</feature>
<gene>
    <name evidence="6 7" type="primary">rbsD</name>
    <name evidence="7" type="ORF">FKZ59_00980</name>
</gene>
<dbReference type="GO" id="GO:0019303">
    <property type="term" value="P:D-ribose catabolic process"/>
    <property type="evidence" value="ECO:0007669"/>
    <property type="project" value="UniProtKB-UniRule"/>
</dbReference>
<comment type="caution">
    <text evidence="7">The sequence shown here is derived from an EMBL/GenBank/DDBJ whole genome shotgun (WGS) entry which is preliminary data.</text>
</comment>
<dbReference type="HAMAP" id="MF_01661">
    <property type="entry name" value="D_rib_pyranase"/>
    <property type="match status" value="1"/>
</dbReference>
<comment type="function">
    <text evidence="6">Catalyzes the interconversion of beta-pyran and beta-furan forms of D-ribose.</text>
</comment>
<keyword evidence="5 6" id="KW-0119">Carbohydrate metabolism</keyword>
<evidence type="ECO:0000313" key="8">
    <source>
        <dbReference type="Proteomes" id="UP000315753"/>
    </source>
</evidence>
<keyword evidence="4 6" id="KW-0413">Isomerase</keyword>
<name>A0A540V841_9BACL</name>
<dbReference type="GO" id="GO:0005829">
    <property type="term" value="C:cytosol"/>
    <property type="evidence" value="ECO:0007669"/>
    <property type="project" value="TreeGrafter"/>
</dbReference>
<keyword evidence="8" id="KW-1185">Reference proteome</keyword>
<dbReference type="SUPFAM" id="SSF102546">
    <property type="entry name" value="RbsD-like"/>
    <property type="match status" value="1"/>
</dbReference>
<dbReference type="PANTHER" id="PTHR37831">
    <property type="entry name" value="D-RIBOSE PYRANASE"/>
    <property type="match status" value="1"/>
</dbReference>
<dbReference type="EC" id="5.4.99.62" evidence="2 6"/>
<feature type="binding site" evidence="6">
    <location>
        <begin position="118"/>
        <end position="120"/>
    </location>
    <ligand>
        <name>substrate</name>
    </ligand>
</feature>
<organism evidence="7 8">
    <name type="scientific">Ureibacillus terrenus</name>
    <dbReference type="NCBI Taxonomy" id="118246"/>
    <lineage>
        <taxon>Bacteria</taxon>
        <taxon>Bacillati</taxon>
        <taxon>Bacillota</taxon>
        <taxon>Bacilli</taxon>
        <taxon>Bacillales</taxon>
        <taxon>Caryophanaceae</taxon>
        <taxon>Ureibacillus</taxon>
    </lineage>
</organism>
<dbReference type="OrthoDB" id="9805009at2"/>
<dbReference type="NCBIfam" id="NF008761">
    <property type="entry name" value="PRK11797.1"/>
    <property type="match status" value="1"/>
</dbReference>
<comment type="subunit">
    <text evidence="6">Homodecamer.</text>
</comment>
<dbReference type="GO" id="GO:0048029">
    <property type="term" value="F:monosaccharide binding"/>
    <property type="evidence" value="ECO:0007669"/>
    <property type="project" value="InterPro"/>
</dbReference>
<dbReference type="InterPro" id="IPR023064">
    <property type="entry name" value="D-ribose_pyranase"/>
</dbReference>
<protein>
    <recommendedName>
        <fullName evidence="2 6">D-ribose pyranase</fullName>
        <ecNumber evidence="2 6">5.4.99.62</ecNumber>
    </recommendedName>
</protein>
<dbReference type="GO" id="GO:0016872">
    <property type="term" value="F:intramolecular lyase activity"/>
    <property type="evidence" value="ECO:0007669"/>
    <property type="project" value="UniProtKB-UniRule"/>
</dbReference>
<sequence length="130" mass="14466">MKKHGILNRELAGRFAKLGHTDQIVIADCGLPIPEGVPCIDLSYKLGEPGFLAILEAVLDDLVVESAALAEEIKTNNERLSRELMKLLPDISYVSHEEFKRMTKNAKFIIRTGEITPYANVILQCGVIFQ</sequence>
<dbReference type="InterPro" id="IPR007721">
    <property type="entry name" value="RbsD_FucU"/>
</dbReference>
<dbReference type="RefSeq" id="WP_141600865.1">
    <property type="nucleotide sequence ID" value="NZ_JARMSB010000004.1"/>
</dbReference>
<evidence type="ECO:0000256" key="4">
    <source>
        <dbReference type="ARBA" id="ARBA00023235"/>
    </source>
</evidence>
<dbReference type="GO" id="GO:0062193">
    <property type="term" value="F:D-ribose pyranase activity"/>
    <property type="evidence" value="ECO:0007669"/>
    <property type="project" value="UniProtKB-EC"/>
</dbReference>
<comment type="catalytic activity">
    <reaction evidence="1 6">
        <text>beta-D-ribopyranose = beta-D-ribofuranose</text>
        <dbReference type="Rhea" id="RHEA:25432"/>
        <dbReference type="ChEBI" id="CHEBI:27476"/>
        <dbReference type="ChEBI" id="CHEBI:47002"/>
        <dbReference type="EC" id="5.4.99.62"/>
    </reaction>
</comment>
<dbReference type="InterPro" id="IPR023750">
    <property type="entry name" value="RbsD-like_sf"/>
</dbReference>
<proteinExistence type="inferred from homology"/>
<evidence type="ECO:0000256" key="1">
    <source>
        <dbReference type="ARBA" id="ARBA00000223"/>
    </source>
</evidence>